<evidence type="ECO:0000256" key="10">
    <source>
        <dbReference type="ARBA" id="ARBA00022801"/>
    </source>
</evidence>
<evidence type="ECO:0000256" key="3">
    <source>
        <dbReference type="ARBA" id="ARBA00001947"/>
    </source>
</evidence>
<dbReference type="Pfam" id="PF18911">
    <property type="entry name" value="PKD_4"/>
    <property type="match status" value="1"/>
</dbReference>
<dbReference type="Gene3D" id="2.60.40.10">
    <property type="entry name" value="Immunoglobulins"/>
    <property type="match status" value="1"/>
</dbReference>
<evidence type="ECO:0000256" key="1">
    <source>
        <dbReference type="ARBA" id="ARBA00000424"/>
    </source>
</evidence>
<feature type="domain" description="PKD" evidence="15">
    <location>
        <begin position="624"/>
        <end position="712"/>
    </location>
</feature>
<dbReference type="Gene3D" id="2.60.120.380">
    <property type="match status" value="2"/>
</dbReference>
<evidence type="ECO:0000256" key="4">
    <source>
        <dbReference type="ARBA" id="ARBA00004613"/>
    </source>
</evidence>
<reference evidence="16 17" key="1">
    <citation type="submission" date="2023-03" db="EMBL/GenBank/DDBJ databases">
        <title>Draft genome sequence of Thalassotalea insulae KCTC 62186T.</title>
        <authorList>
            <person name="Sawabe T."/>
        </authorList>
    </citation>
    <scope>NUCLEOTIDE SEQUENCE [LARGE SCALE GENOMIC DNA]</scope>
    <source>
        <strain evidence="16 17">KCTC 62186</strain>
    </source>
</reference>
<proteinExistence type="predicted"/>
<evidence type="ECO:0000256" key="11">
    <source>
        <dbReference type="ARBA" id="ARBA00022833"/>
    </source>
</evidence>
<dbReference type="RefSeq" id="WP_284245736.1">
    <property type="nucleotide sequence ID" value="NZ_BSST01000001.1"/>
</dbReference>
<evidence type="ECO:0000256" key="9">
    <source>
        <dbReference type="ARBA" id="ARBA00022729"/>
    </source>
</evidence>
<dbReference type="InterPro" id="IPR013661">
    <property type="entry name" value="Peptidase_M9_N_dom"/>
</dbReference>
<comment type="caution">
    <text evidence="16">The sequence shown here is derived from an EMBL/GenBank/DDBJ whole genome shotgun (WGS) entry which is preliminary data.</text>
</comment>
<evidence type="ECO:0000313" key="16">
    <source>
        <dbReference type="EMBL" id="GLX79801.1"/>
    </source>
</evidence>
<gene>
    <name evidence="16" type="ORF">tinsulaeT_31410</name>
</gene>
<dbReference type="InterPro" id="IPR022409">
    <property type="entry name" value="PKD/Chitinase_dom"/>
</dbReference>
<dbReference type="InterPro" id="IPR013783">
    <property type="entry name" value="Ig-like_fold"/>
</dbReference>
<evidence type="ECO:0000256" key="6">
    <source>
        <dbReference type="ARBA" id="ARBA00022525"/>
    </source>
</evidence>
<keyword evidence="6" id="KW-0964">Secreted</keyword>
<evidence type="ECO:0000256" key="8">
    <source>
        <dbReference type="ARBA" id="ARBA00022723"/>
    </source>
</evidence>
<evidence type="ECO:0000256" key="12">
    <source>
        <dbReference type="ARBA" id="ARBA00023049"/>
    </source>
</evidence>
<keyword evidence="12" id="KW-0482">Metalloprotease</keyword>
<keyword evidence="13" id="KW-0865">Zymogen</keyword>
<dbReference type="EC" id="3.4.24.3" evidence="5"/>
<feature type="chain" id="PRO_5046578271" description="microbial collagenase" evidence="14">
    <location>
        <begin position="20"/>
        <end position="931"/>
    </location>
</feature>
<evidence type="ECO:0000256" key="7">
    <source>
        <dbReference type="ARBA" id="ARBA00022670"/>
    </source>
</evidence>
<feature type="signal peptide" evidence="14">
    <location>
        <begin position="1"/>
        <end position="19"/>
    </location>
</feature>
<evidence type="ECO:0000256" key="14">
    <source>
        <dbReference type="SAM" id="SignalP"/>
    </source>
</evidence>
<dbReference type="InterPro" id="IPR002169">
    <property type="entry name" value="Peptidase_M9A/M9B"/>
</dbReference>
<dbReference type="CDD" id="cd00146">
    <property type="entry name" value="PKD"/>
    <property type="match status" value="1"/>
</dbReference>
<dbReference type="Proteomes" id="UP001157186">
    <property type="component" value="Unassembled WGS sequence"/>
</dbReference>
<evidence type="ECO:0000256" key="2">
    <source>
        <dbReference type="ARBA" id="ARBA00001913"/>
    </source>
</evidence>
<dbReference type="Pfam" id="PF08453">
    <property type="entry name" value="Peptidase_M9_N"/>
    <property type="match status" value="1"/>
</dbReference>
<keyword evidence="7" id="KW-0645">Protease</keyword>
<dbReference type="InterPro" id="IPR035986">
    <property type="entry name" value="PKD_dom_sf"/>
</dbReference>
<keyword evidence="10" id="KW-0378">Hydrolase</keyword>
<sequence>MINKILMTSSLLLLSTSIAAVERAPQQAPIAKQHIHGLDQAIDERAPTAQSQYRANETHHFKKKQPQLAKSKFTQLNNVASSAASSSCDLSLFATSNSNTLITQLKNQGSSCVNDLFTASSNIQQAAFTSDNMLAVANHVKGLSQNYSGGGDVDIEALFLYLRAGFYAEFYNDNVSLASWVTPAVRDALDAFVNNENFYQNNDAHGKTLSEVIITMDSSEQQDVYLPVVKEWLSRWDQSYADKWNMRGAVNGIFTILFRGQYNDNFKSLIANDNELVSLLHSFVMQQWMIDSEAEFLIANAAKELGRLKMYDGEIQSTVTSALTQVFNSDYQLYGFGDAVWLGAAETATYYGDCSSFGICGYIDQLEAQALSQVHVCSPTIKIRSQNLTTVQQTSACQTMAAEESYFHSKLATENTPIPGDNNIQLQVNIFNSSNDYGKYAGHIFGINTNNGGMYLEGDPSSETNIPNFVAYEASYAEPDHYIWNLEHEYVHYLDGRFDLFGDFSTPTEDVVWWSEGVAEYVSKQDNNQAAIDTIFDGSTYSLAEVFATNYDGFDQDRIYRWGYLAVRFMFENHFTDVKAMIADTRAGNWSAYKNKIDTWAANYGVEFTTWSQNLSNEPTDNIAPQANANGSYQGQIDQLIAFSSDGSTDTDGTIESYLWDFGDGTTSTLANPSHSYTQAGEYNVSLKVTDNQGAHHSDLTTVTITATSSNTLINKTWLNIAGDEGSENIYAINVPAGATGLRFDTSGGTGDADMYVKFGSEPSTNDYDCRPWQTGNTEVCLIDNVQGGTYYVMIRGYNSYQTYLMASFDAPEIPAVEDACAQQAAISSGQLVADQAVCLAENSTIWLSVADVNGHDNIAIVTAHGDNNLDIEFSNSGWPNGTNNDGQSANPGNNECIYLSDLSQYWGYIKVSGDASGASLVVRFDVDGCQ</sequence>
<evidence type="ECO:0000256" key="13">
    <source>
        <dbReference type="ARBA" id="ARBA00023145"/>
    </source>
</evidence>
<name>A0ABQ6GYW1_9GAMM</name>
<dbReference type="SMART" id="SM00089">
    <property type="entry name" value="PKD"/>
    <property type="match status" value="1"/>
</dbReference>
<protein>
    <recommendedName>
        <fullName evidence="5">microbial collagenase</fullName>
        <ecNumber evidence="5">3.4.24.3</ecNumber>
    </recommendedName>
</protein>
<evidence type="ECO:0000313" key="17">
    <source>
        <dbReference type="Proteomes" id="UP001157186"/>
    </source>
</evidence>
<comment type="subcellular location">
    <subcellularLocation>
        <location evidence="4">Secreted</location>
    </subcellularLocation>
</comment>
<dbReference type="Pfam" id="PF04151">
    <property type="entry name" value="PPC"/>
    <property type="match status" value="1"/>
</dbReference>
<dbReference type="Gene3D" id="3.40.30.160">
    <property type="entry name" value="Collagenase ColT, N-terminal domain"/>
    <property type="match status" value="1"/>
</dbReference>
<comment type="catalytic activity">
    <reaction evidence="1">
        <text>Digestion of native collagen in the triple helical region at Xaa-|-Gly bonds. With synthetic peptides, a preference is shown for Gly at P3 and P1', Pro and Ala at P2 and P2', and hydroxyproline, Ala or Arg at P3'.</text>
        <dbReference type="EC" id="3.4.24.3"/>
    </reaction>
</comment>
<dbReference type="PROSITE" id="PS50093">
    <property type="entry name" value="PKD"/>
    <property type="match status" value="1"/>
</dbReference>
<keyword evidence="8" id="KW-0479">Metal-binding</keyword>
<dbReference type="EMBL" id="BSST01000001">
    <property type="protein sequence ID" value="GLX79801.1"/>
    <property type="molecule type" value="Genomic_DNA"/>
</dbReference>
<dbReference type="Pfam" id="PF01752">
    <property type="entry name" value="Peptidase_M9"/>
    <property type="match status" value="1"/>
</dbReference>
<dbReference type="Gene3D" id="1.10.390.20">
    <property type="match status" value="1"/>
</dbReference>
<evidence type="ECO:0000259" key="15">
    <source>
        <dbReference type="PROSITE" id="PS50093"/>
    </source>
</evidence>
<dbReference type="PRINTS" id="PR00931">
    <property type="entry name" value="MICOLLPTASE"/>
</dbReference>
<dbReference type="SUPFAM" id="SSF49299">
    <property type="entry name" value="PKD domain"/>
    <property type="match status" value="1"/>
</dbReference>
<dbReference type="InterPro" id="IPR000601">
    <property type="entry name" value="PKD_dom"/>
</dbReference>
<comment type="cofactor">
    <cofactor evidence="3">
        <name>Zn(2+)</name>
        <dbReference type="ChEBI" id="CHEBI:29105"/>
    </cofactor>
</comment>
<comment type="cofactor">
    <cofactor evidence="2">
        <name>Ca(2+)</name>
        <dbReference type="ChEBI" id="CHEBI:29108"/>
    </cofactor>
</comment>
<organism evidence="16 17">
    <name type="scientific">Thalassotalea insulae</name>
    <dbReference type="NCBI Taxonomy" id="2056778"/>
    <lineage>
        <taxon>Bacteria</taxon>
        <taxon>Pseudomonadati</taxon>
        <taxon>Pseudomonadota</taxon>
        <taxon>Gammaproteobacteria</taxon>
        <taxon>Alteromonadales</taxon>
        <taxon>Colwelliaceae</taxon>
        <taxon>Thalassotalea</taxon>
    </lineage>
</organism>
<dbReference type="InterPro" id="IPR007280">
    <property type="entry name" value="Peptidase_C_arc/bac"/>
</dbReference>
<evidence type="ECO:0000256" key="5">
    <source>
        <dbReference type="ARBA" id="ARBA00012653"/>
    </source>
</evidence>
<keyword evidence="11" id="KW-0862">Zinc</keyword>
<accession>A0ABQ6GYW1</accession>
<keyword evidence="9 14" id="KW-0732">Signal</keyword>
<keyword evidence="17" id="KW-1185">Reference proteome</keyword>